<evidence type="ECO:0000313" key="5">
    <source>
        <dbReference type="EMBL" id="MBB6449234.1"/>
    </source>
</evidence>
<comment type="caution">
    <text evidence="5">The sequence shown here is derived from an EMBL/GenBank/DDBJ whole genome shotgun (WGS) entry which is preliminary data.</text>
</comment>
<dbReference type="PIRSF" id="PIRSF005900">
    <property type="entry name" value="Dps"/>
    <property type="match status" value="1"/>
</dbReference>
<dbReference type="Gene3D" id="1.20.1260.10">
    <property type="match status" value="1"/>
</dbReference>
<name>A0A841PN95_9BACL</name>
<dbReference type="SUPFAM" id="SSF47240">
    <property type="entry name" value="Ferritin-like"/>
    <property type="match status" value="1"/>
</dbReference>
<evidence type="ECO:0000256" key="1">
    <source>
        <dbReference type="ARBA" id="ARBA00009497"/>
    </source>
</evidence>
<keyword evidence="5" id="KW-0238">DNA-binding</keyword>
<dbReference type="InterPro" id="IPR023188">
    <property type="entry name" value="DPS_DNA-bd_CS"/>
</dbReference>
<protein>
    <submittedName>
        <fullName evidence="5">Starvation-inducible DNA-binding protein</fullName>
    </submittedName>
</protein>
<dbReference type="Pfam" id="PF00210">
    <property type="entry name" value="Ferritin"/>
    <property type="match status" value="1"/>
</dbReference>
<dbReference type="CDD" id="cd01043">
    <property type="entry name" value="DPS"/>
    <property type="match status" value="1"/>
</dbReference>
<dbReference type="AlphaFoldDB" id="A0A841PN95"/>
<feature type="coiled-coil region" evidence="3">
    <location>
        <begin position="105"/>
        <end position="132"/>
    </location>
</feature>
<dbReference type="PROSITE" id="PS00818">
    <property type="entry name" value="DPS_1"/>
    <property type="match status" value="1"/>
</dbReference>
<dbReference type="InterPro" id="IPR009078">
    <property type="entry name" value="Ferritin-like_SF"/>
</dbReference>
<evidence type="ECO:0000313" key="6">
    <source>
        <dbReference type="Proteomes" id="UP000568839"/>
    </source>
</evidence>
<feature type="domain" description="Ferritin/DPS" evidence="4">
    <location>
        <begin position="19"/>
        <end position="157"/>
    </location>
</feature>
<dbReference type="Proteomes" id="UP000568839">
    <property type="component" value="Unassembled WGS sequence"/>
</dbReference>
<dbReference type="GO" id="GO:0016722">
    <property type="term" value="F:oxidoreductase activity, acting on metal ions"/>
    <property type="evidence" value="ECO:0007669"/>
    <property type="project" value="InterPro"/>
</dbReference>
<accession>A0A841PN95</accession>
<sequence>MAKRTTTEIKGQGARVLEKDLNRELANLNVLFIKLHNYHWFVKGPNFFSLHQKFEELYNKTQGFIDDYAEQMLAIKVQPLATMKDYLSVATIDEATGTEDKDEMVETLTADLEALSSQLLELVENLEDNKALSLADAVQDIARDYQQDAWMLRAYSGKE</sequence>
<evidence type="ECO:0000259" key="4">
    <source>
        <dbReference type="Pfam" id="PF00210"/>
    </source>
</evidence>
<proteinExistence type="inferred from homology"/>
<evidence type="ECO:0000256" key="3">
    <source>
        <dbReference type="SAM" id="Coils"/>
    </source>
</evidence>
<dbReference type="InterPro" id="IPR012347">
    <property type="entry name" value="Ferritin-like"/>
</dbReference>
<dbReference type="InterPro" id="IPR002177">
    <property type="entry name" value="DPS_DNA-bd"/>
</dbReference>
<dbReference type="PRINTS" id="PR01346">
    <property type="entry name" value="HELNAPAPROT"/>
</dbReference>
<dbReference type="GO" id="GO:0003677">
    <property type="term" value="F:DNA binding"/>
    <property type="evidence" value="ECO:0007669"/>
    <property type="project" value="UniProtKB-KW"/>
</dbReference>
<dbReference type="RefSeq" id="WP_184403133.1">
    <property type="nucleotide sequence ID" value="NZ_JACHHJ010000001.1"/>
</dbReference>
<dbReference type="GO" id="GO:0008199">
    <property type="term" value="F:ferric iron binding"/>
    <property type="evidence" value="ECO:0007669"/>
    <property type="project" value="InterPro"/>
</dbReference>
<dbReference type="PANTHER" id="PTHR42932:SF1">
    <property type="entry name" value="GENERAL STRESS PROTEIN 20U"/>
    <property type="match status" value="1"/>
</dbReference>
<comment type="similarity">
    <text evidence="1 2">Belongs to the Dps family.</text>
</comment>
<dbReference type="PANTHER" id="PTHR42932">
    <property type="entry name" value="GENERAL STRESS PROTEIN 20U"/>
    <property type="match status" value="1"/>
</dbReference>
<reference evidence="5 6" key="1">
    <citation type="submission" date="2020-08" db="EMBL/GenBank/DDBJ databases">
        <title>Genomic Encyclopedia of Type Strains, Phase IV (KMG-IV): sequencing the most valuable type-strain genomes for metagenomic binning, comparative biology and taxonomic classification.</title>
        <authorList>
            <person name="Goeker M."/>
        </authorList>
    </citation>
    <scope>NUCLEOTIDE SEQUENCE [LARGE SCALE GENOMIC DNA]</scope>
    <source>
        <strain evidence="5 6">DSM 21769</strain>
    </source>
</reference>
<keyword evidence="6" id="KW-1185">Reference proteome</keyword>
<dbReference type="EMBL" id="JACHHJ010000001">
    <property type="protein sequence ID" value="MBB6449234.1"/>
    <property type="molecule type" value="Genomic_DNA"/>
</dbReference>
<organism evidence="5 6">
    <name type="scientific">Geomicrobium halophilum</name>
    <dbReference type="NCBI Taxonomy" id="549000"/>
    <lineage>
        <taxon>Bacteria</taxon>
        <taxon>Bacillati</taxon>
        <taxon>Bacillota</taxon>
        <taxon>Bacilli</taxon>
        <taxon>Bacillales</taxon>
        <taxon>Geomicrobium</taxon>
    </lineage>
</organism>
<keyword evidence="3" id="KW-0175">Coiled coil</keyword>
<gene>
    <name evidence="5" type="ORF">HNR44_001183</name>
</gene>
<dbReference type="InterPro" id="IPR008331">
    <property type="entry name" value="Ferritin_DPS_dom"/>
</dbReference>
<evidence type="ECO:0000256" key="2">
    <source>
        <dbReference type="RuleBase" id="RU003875"/>
    </source>
</evidence>